<evidence type="ECO:0000259" key="3">
    <source>
        <dbReference type="Pfam" id="PF16254"/>
    </source>
</evidence>
<dbReference type="EMBL" id="CAFBNE010000167">
    <property type="protein sequence ID" value="CAB4969100.1"/>
    <property type="molecule type" value="Genomic_DNA"/>
</dbReference>
<evidence type="ECO:0000313" key="4">
    <source>
        <dbReference type="EMBL" id="CAB4969100.1"/>
    </source>
</evidence>
<feature type="domain" description="UCP01524 winged helix-turn-helix" evidence="2">
    <location>
        <begin position="354"/>
        <end position="424"/>
    </location>
</feature>
<feature type="domain" description="DUF4910" evidence="3">
    <location>
        <begin position="10"/>
        <end position="349"/>
    </location>
</feature>
<dbReference type="InterPro" id="IPR032622">
    <property type="entry name" value="UCP01524_HTH"/>
</dbReference>
<sequence length="439" mass="49535">MKAMNGQQLHDLARRLWPIHRSITGNGTRQTLNIIKEYLPDLKIHEVPTGTQVFDWTIPDEWNVKGAQLIGPDGEVVIDYANSNLHIVGYSIPVDTELTLEELQPYLHSIPEQPDAIPFITSYYHRTWGFCLPHNQREHLKPGKYKAKIDTTLEAGSLTYGELILPGKVEDEIFISTYVCHPSLANNELSGPMVATGLATWVMENPDHHYTYRFAFTPETIGAITYASKNLERLKEHVIAGFQLTCIGDDRHYTYLASRNGNTRIDRIARRILSKKPNYVEYSYLGRGSDERTYASALVDLPFISIMRTRYGDYPEYHSSEDNLETVVTPSGLQGGLDAVKECIEVLEKIPVLTTTAYGEPQLGKRGLYHTMLNKNTSEEVMLRTNILAYADGTNSISDMSELFDEPVDTLTMMVQELVDHGLILTHQQSNNREAGALT</sequence>
<dbReference type="InterPro" id="IPR032589">
    <property type="entry name" value="DUF4910"/>
</dbReference>
<gene>
    <name evidence="4" type="ORF">UFOPK3772_03184</name>
</gene>
<dbReference type="SUPFAM" id="SSF53187">
    <property type="entry name" value="Zn-dependent exopeptidases"/>
    <property type="match status" value="1"/>
</dbReference>
<reference evidence="4" key="1">
    <citation type="submission" date="2020-05" db="EMBL/GenBank/DDBJ databases">
        <authorList>
            <person name="Chiriac C."/>
            <person name="Salcher M."/>
            <person name="Ghai R."/>
            <person name="Kavagutti S V."/>
        </authorList>
    </citation>
    <scope>NUCLEOTIDE SEQUENCE</scope>
</reference>
<dbReference type="Pfam" id="PF09940">
    <property type="entry name" value="DUF2172"/>
    <property type="match status" value="1"/>
</dbReference>
<name>A0A6J7LKB3_9ZZZZ</name>
<dbReference type="Pfam" id="PF16254">
    <property type="entry name" value="DUF4910"/>
    <property type="match status" value="1"/>
</dbReference>
<dbReference type="Pfam" id="PF16221">
    <property type="entry name" value="HTH_47"/>
    <property type="match status" value="1"/>
</dbReference>
<dbReference type="InterPro" id="IPR032610">
    <property type="entry name" value="DUF2172"/>
</dbReference>
<evidence type="ECO:0000259" key="2">
    <source>
        <dbReference type="Pfam" id="PF16221"/>
    </source>
</evidence>
<organism evidence="4">
    <name type="scientific">freshwater metagenome</name>
    <dbReference type="NCBI Taxonomy" id="449393"/>
    <lineage>
        <taxon>unclassified sequences</taxon>
        <taxon>metagenomes</taxon>
        <taxon>ecological metagenomes</taxon>
    </lineage>
</organism>
<dbReference type="Gene3D" id="1.10.10.10">
    <property type="entry name" value="Winged helix-like DNA-binding domain superfamily/Winged helix DNA-binding domain"/>
    <property type="match status" value="1"/>
</dbReference>
<evidence type="ECO:0000259" key="1">
    <source>
        <dbReference type="Pfam" id="PF09940"/>
    </source>
</evidence>
<dbReference type="InterPro" id="IPR036388">
    <property type="entry name" value="WH-like_DNA-bd_sf"/>
</dbReference>
<dbReference type="InterPro" id="IPR012353">
    <property type="entry name" value="UCP015244"/>
</dbReference>
<dbReference type="PIRSF" id="PIRSF015244">
    <property type="entry name" value="UCP015244"/>
    <property type="match status" value="1"/>
</dbReference>
<dbReference type="AlphaFoldDB" id="A0A6J7LKB3"/>
<accession>A0A6J7LKB3</accession>
<protein>
    <submittedName>
        <fullName evidence="4">Unannotated protein</fullName>
    </submittedName>
</protein>
<dbReference type="Gene3D" id="3.50.30.90">
    <property type="match status" value="1"/>
</dbReference>
<proteinExistence type="predicted"/>
<dbReference type="Gene3D" id="3.40.630.10">
    <property type="entry name" value="Zn peptidases"/>
    <property type="match status" value="1"/>
</dbReference>
<feature type="domain" description="DUF2172" evidence="1">
    <location>
        <begin position="61"/>
        <end position="152"/>
    </location>
</feature>